<keyword evidence="5 7" id="KW-1133">Transmembrane helix</keyword>
<dbReference type="Pfam" id="PF14802">
    <property type="entry name" value="TMEM192"/>
    <property type="match status" value="1"/>
</dbReference>
<keyword evidence="4 7" id="KW-0812">Transmembrane</keyword>
<evidence type="ECO:0000313" key="9">
    <source>
        <dbReference type="Proteomes" id="UP001152320"/>
    </source>
</evidence>
<gene>
    <name evidence="8" type="ORF">HOLleu_21428</name>
</gene>
<evidence type="ECO:0000256" key="7">
    <source>
        <dbReference type="SAM" id="Phobius"/>
    </source>
</evidence>
<protein>
    <recommendedName>
        <fullName evidence="3">Transmembrane protein 192</fullName>
    </recommendedName>
</protein>
<dbReference type="AlphaFoldDB" id="A0A9Q1H6T5"/>
<accession>A0A9Q1H6T5</accession>
<evidence type="ECO:0000256" key="2">
    <source>
        <dbReference type="ARBA" id="ARBA00006314"/>
    </source>
</evidence>
<reference evidence="8" key="1">
    <citation type="submission" date="2021-10" db="EMBL/GenBank/DDBJ databases">
        <title>Tropical sea cucumber genome reveals ecological adaptation and Cuvierian tubules defense mechanism.</title>
        <authorList>
            <person name="Chen T."/>
        </authorList>
    </citation>
    <scope>NUCLEOTIDE SEQUENCE</scope>
    <source>
        <strain evidence="8">Nanhai2018</strain>
        <tissue evidence="8">Muscle</tissue>
    </source>
</reference>
<dbReference type="PANTHER" id="PTHR31592:SF1">
    <property type="entry name" value="TRANSMEMBRANE PROTEIN 192"/>
    <property type="match status" value="1"/>
</dbReference>
<keyword evidence="9" id="KW-1185">Reference proteome</keyword>
<feature type="transmembrane region" description="Helical" evidence="7">
    <location>
        <begin position="81"/>
        <end position="101"/>
    </location>
</feature>
<evidence type="ECO:0000313" key="8">
    <source>
        <dbReference type="EMBL" id="KAJ8034546.1"/>
    </source>
</evidence>
<comment type="subcellular location">
    <subcellularLocation>
        <location evidence="1">Membrane</location>
        <topology evidence="1">Multi-pass membrane protein</topology>
    </subcellularLocation>
</comment>
<comment type="similarity">
    <text evidence="2">Belongs to the TMEM192 family.</text>
</comment>
<proteinExistence type="inferred from homology"/>
<dbReference type="PANTHER" id="PTHR31592">
    <property type="entry name" value="TRANSMEMBRANE PROTEIN 192"/>
    <property type="match status" value="1"/>
</dbReference>
<keyword evidence="6 7" id="KW-0472">Membrane</keyword>
<evidence type="ECO:0000256" key="1">
    <source>
        <dbReference type="ARBA" id="ARBA00004141"/>
    </source>
</evidence>
<feature type="transmembrane region" description="Helical" evidence="7">
    <location>
        <begin position="121"/>
        <end position="143"/>
    </location>
</feature>
<feature type="transmembrane region" description="Helical" evidence="7">
    <location>
        <begin position="35"/>
        <end position="56"/>
    </location>
</feature>
<evidence type="ECO:0000256" key="3">
    <source>
        <dbReference type="ARBA" id="ARBA00014635"/>
    </source>
</evidence>
<dbReference type="EMBL" id="JAIZAY010000010">
    <property type="protein sequence ID" value="KAJ8034546.1"/>
    <property type="molecule type" value="Genomic_DNA"/>
</dbReference>
<dbReference type="Proteomes" id="UP001152320">
    <property type="component" value="Chromosome 10"/>
</dbReference>
<name>A0A9Q1H6T5_HOLLE</name>
<dbReference type="InterPro" id="IPR029399">
    <property type="entry name" value="TMEM192"/>
</dbReference>
<evidence type="ECO:0000256" key="5">
    <source>
        <dbReference type="ARBA" id="ARBA00022989"/>
    </source>
</evidence>
<dbReference type="GO" id="GO:0005770">
    <property type="term" value="C:late endosome"/>
    <property type="evidence" value="ECO:0007669"/>
    <property type="project" value="TreeGrafter"/>
</dbReference>
<comment type="caution">
    <text evidence="8">The sequence shown here is derived from an EMBL/GenBank/DDBJ whole genome shotgun (WGS) entry which is preliminary data.</text>
</comment>
<feature type="transmembrane region" description="Helical" evidence="7">
    <location>
        <begin position="7"/>
        <end position="23"/>
    </location>
</feature>
<organism evidence="8 9">
    <name type="scientific">Holothuria leucospilota</name>
    <name type="common">Black long sea cucumber</name>
    <name type="synonym">Mertensiothuria leucospilota</name>
    <dbReference type="NCBI Taxonomy" id="206669"/>
    <lineage>
        <taxon>Eukaryota</taxon>
        <taxon>Metazoa</taxon>
        <taxon>Echinodermata</taxon>
        <taxon>Eleutherozoa</taxon>
        <taxon>Echinozoa</taxon>
        <taxon>Holothuroidea</taxon>
        <taxon>Aspidochirotacea</taxon>
        <taxon>Aspidochirotida</taxon>
        <taxon>Holothuriidae</taxon>
        <taxon>Holothuria</taxon>
    </lineage>
</organism>
<dbReference type="OrthoDB" id="6277625at2759"/>
<evidence type="ECO:0000256" key="6">
    <source>
        <dbReference type="ARBA" id="ARBA00023136"/>
    </source>
</evidence>
<evidence type="ECO:0000256" key="4">
    <source>
        <dbReference type="ARBA" id="ARBA00022692"/>
    </source>
</evidence>
<sequence>MILITLFLLDIFIFPYALVPVLYNDDDKRPNRRSLSIIIYSQVTMYLLLVLMERYLHFRHRESLRLGYLEFYRDTQAIKRIPCYTFSAGNAVILFGVMMTVDFNWVDIARGGESKYDAIPLIFLQIVGTVESVVAWAVSLHYARKVFKFNKRREQPDVEQEEAVAAAMHPNTHIPDVGFRDTNYVDNLLEKQADLIHYLKQHTVYLNNLIVRLKNGTAHSQPLNSIG</sequence>
<dbReference type="GO" id="GO:0005765">
    <property type="term" value="C:lysosomal membrane"/>
    <property type="evidence" value="ECO:0007669"/>
    <property type="project" value="TreeGrafter"/>
</dbReference>